<dbReference type="InterPro" id="IPR017927">
    <property type="entry name" value="FAD-bd_FR_type"/>
</dbReference>
<dbReference type="GO" id="GO:0005886">
    <property type="term" value="C:plasma membrane"/>
    <property type="evidence" value="ECO:0007669"/>
    <property type="project" value="TreeGrafter"/>
</dbReference>
<sequence>MAFACIPILVALSGKANIITLLTGVSHERLNVLHRWVAWMSFGLSLVHTIPFFYASIYDEGDGGDQRVKSEFYTNKMRGANEYSGVPPLAMLFGLCILSLPPLRNKFYESFYAVHILLAITYLGLLFWHAANVNDSWAYLWATLAVWLASWAARTFYYTRPLNIHSAWFVPSQATLVPLPGAVTRIEVWPPEDFAHSPAQHVFLRFTALAPLDNHPFTIVSAPMDSGSQPSPLVFLARTHAGFTARLARYALANVNGKDEAASTPVWIDGPYGGVSRSFETRYDTLVLLAGGTGISACLPWMLSAREGRLKRVVLVWAVRRAEALAWVTGELEAVGKGEVEVVVQMHITGEVEEGKDGKEVGEGLGKEARVEVAGSEGKSGFAERLAALGPSLEGRPVMSEVLSKHVRAGERTMVFACGPEGFRVDVANAVAGAQRRVLSGECVEIGMHIETFGW</sequence>
<dbReference type="PANTHER" id="PTHR32361:SF23">
    <property type="entry name" value="FERRIC-CHELATE REDUCTASE"/>
    <property type="match status" value="1"/>
</dbReference>
<reference evidence="12" key="1">
    <citation type="journal article" date="2020" name="Stud. Mycol.">
        <title>101 Dothideomycetes genomes: a test case for predicting lifestyles and emergence of pathogens.</title>
        <authorList>
            <person name="Haridas S."/>
            <person name="Albert R."/>
            <person name="Binder M."/>
            <person name="Bloem J."/>
            <person name="Labutti K."/>
            <person name="Salamov A."/>
            <person name="Andreopoulos B."/>
            <person name="Baker S."/>
            <person name="Barry K."/>
            <person name="Bills G."/>
            <person name="Bluhm B."/>
            <person name="Cannon C."/>
            <person name="Castanera R."/>
            <person name="Culley D."/>
            <person name="Daum C."/>
            <person name="Ezra D."/>
            <person name="Gonzalez J."/>
            <person name="Henrissat B."/>
            <person name="Kuo A."/>
            <person name="Liang C."/>
            <person name="Lipzen A."/>
            <person name="Lutzoni F."/>
            <person name="Magnuson J."/>
            <person name="Mondo S."/>
            <person name="Nolan M."/>
            <person name="Ohm R."/>
            <person name="Pangilinan J."/>
            <person name="Park H.-J."/>
            <person name="Ramirez L."/>
            <person name="Alfaro M."/>
            <person name="Sun H."/>
            <person name="Tritt A."/>
            <person name="Yoshinaga Y."/>
            <person name="Zwiers L.-H."/>
            <person name="Turgeon B."/>
            <person name="Goodwin S."/>
            <person name="Spatafora J."/>
            <person name="Crous P."/>
            <person name="Grigoriev I."/>
        </authorList>
    </citation>
    <scope>NUCLEOTIDE SEQUENCE</scope>
    <source>
        <strain evidence="12">CBS 262.69</strain>
    </source>
</reference>
<feature type="transmembrane region" description="Helical" evidence="10">
    <location>
        <begin position="6"/>
        <end position="25"/>
    </location>
</feature>
<dbReference type="GO" id="GO:0000293">
    <property type="term" value="F:ferric-chelate reductase activity"/>
    <property type="evidence" value="ECO:0007669"/>
    <property type="project" value="UniProtKB-ARBA"/>
</dbReference>
<evidence type="ECO:0000313" key="13">
    <source>
        <dbReference type="Proteomes" id="UP000799640"/>
    </source>
</evidence>
<evidence type="ECO:0000256" key="1">
    <source>
        <dbReference type="ARBA" id="ARBA00004141"/>
    </source>
</evidence>
<dbReference type="SFLD" id="SFLDG01168">
    <property type="entry name" value="Ferric_reductase_subgroup_(FRE"/>
    <property type="match status" value="1"/>
</dbReference>
<keyword evidence="8" id="KW-0406">Ion transport</keyword>
<dbReference type="InterPro" id="IPR013112">
    <property type="entry name" value="FAD-bd_8"/>
</dbReference>
<evidence type="ECO:0000256" key="4">
    <source>
        <dbReference type="ARBA" id="ARBA00022692"/>
    </source>
</evidence>
<organism evidence="12 13">
    <name type="scientific">Trichodelitschia bisporula</name>
    <dbReference type="NCBI Taxonomy" id="703511"/>
    <lineage>
        <taxon>Eukaryota</taxon>
        <taxon>Fungi</taxon>
        <taxon>Dikarya</taxon>
        <taxon>Ascomycota</taxon>
        <taxon>Pezizomycotina</taxon>
        <taxon>Dothideomycetes</taxon>
        <taxon>Dothideomycetes incertae sedis</taxon>
        <taxon>Phaeotrichales</taxon>
        <taxon>Phaeotrichaceae</taxon>
        <taxon>Trichodelitschia</taxon>
    </lineage>
</organism>
<evidence type="ECO:0000256" key="9">
    <source>
        <dbReference type="ARBA" id="ARBA00023136"/>
    </source>
</evidence>
<evidence type="ECO:0000256" key="8">
    <source>
        <dbReference type="ARBA" id="ARBA00023065"/>
    </source>
</evidence>
<feature type="domain" description="FAD-binding FR-type" evidence="11">
    <location>
        <begin position="157"/>
        <end position="278"/>
    </location>
</feature>
<feature type="transmembrane region" description="Helical" evidence="10">
    <location>
        <begin position="85"/>
        <end position="103"/>
    </location>
</feature>
<dbReference type="Pfam" id="PF08030">
    <property type="entry name" value="NAD_binding_6"/>
    <property type="match status" value="1"/>
</dbReference>
<dbReference type="Pfam" id="PF01794">
    <property type="entry name" value="Ferric_reduct"/>
    <property type="match status" value="1"/>
</dbReference>
<dbReference type="OrthoDB" id="17725at2759"/>
<gene>
    <name evidence="12" type="ORF">EJ06DRAFT_571662</name>
</gene>
<dbReference type="InterPro" id="IPR013130">
    <property type="entry name" value="Fe3_Rdtase_TM_dom"/>
</dbReference>
<keyword evidence="3" id="KW-0813">Transport</keyword>
<dbReference type="InterPro" id="IPR051410">
    <property type="entry name" value="Ferric/Cupric_Reductase"/>
</dbReference>
<keyword evidence="13" id="KW-1185">Reference proteome</keyword>
<dbReference type="Pfam" id="PF08022">
    <property type="entry name" value="FAD_binding_8"/>
    <property type="match status" value="1"/>
</dbReference>
<evidence type="ECO:0000256" key="2">
    <source>
        <dbReference type="ARBA" id="ARBA00006278"/>
    </source>
</evidence>
<feature type="transmembrane region" description="Helical" evidence="10">
    <location>
        <begin position="37"/>
        <end position="57"/>
    </location>
</feature>
<evidence type="ECO:0000256" key="10">
    <source>
        <dbReference type="SAM" id="Phobius"/>
    </source>
</evidence>
<keyword evidence="7" id="KW-0560">Oxidoreductase</keyword>
<dbReference type="PROSITE" id="PS51384">
    <property type="entry name" value="FAD_FR"/>
    <property type="match status" value="1"/>
</dbReference>
<evidence type="ECO:0000256" key="6">
    <source>
        <dbReference type="ARBA" id="ARBA00022989"/>
    </source>
</evidence>
<dbReference type="Proteomes" id="UP000799640">
    <property type="component" value="Unassembled WGS sequence"/>
</dbReference>
<evidence type="ECO:0000313" key="12">
    <source>
        <dbReference type="EMBL" id="KAF2403452.1"/>
    </source>
</evidence>
<accession>A0A6G1I5A8</accession>
<keyword evidence="5" id="KW-0249">Electron transport</keyword>
<evidence type="ECO:0000256" key="3">
    <source>
        <dbReference type="ARBA" id="ARBA00022448"/>
    </source>
</evidence>
<name>A0A6G1I5A8_9PEZI</name>
<dbReference type="CDD" id="cd06186">
    <property type="entry name" value="NOX_Duox_like_FAD_NADP"/>
    <property type="match status" value="1"/>
</dbReference>
<dbReference type="InterPro" id="IPR039261">
    <property type="entry name" value="FNR_nucleotide-bd"/>
</dbReference>
<evidence type="ECO:0000256" key="7">
    <source>
        <dbReference type="ARBA" id="ARBA00023002"/>
    </source>
</evidence>
<dbReference type="EMBL" id="ML996689">
    <property type="protein sequence ID" value="KAF2403452.1"/>
    <property type="molecule type" value="Genomic_DNA"/>
</dbReference>
<dbReference type="GO" id="GO:0006826">
    <property type="term" value="P:iron ion transport"/>
    <property type="evidence" value="ECO:0007669"/>
    <property type="project" value="TreeGrafter"/>
</dbReference>
<comment type="similarity">
    <text evidence="2">Belongs to the ferric reductase (FRE) family.</text>
</comment>
<comment type="subcellular location">
    <subcellularLocation>
        <location evidence="1">Membrane</location>
        <topology evidence="1">Multi-pass membrane protein</topology>
    </subcellularLocation>
</comment>
<dbReference type="AlphaFoldDB" id="A0A6G1I5A8"/>
<keyword evidence="6 10" id="KW-1133">Transmembrane helix</keyword>
<protein>
    <recommendedName>
        <fullName evidence="11">FAD-binding FR-type domain-containing protein</fullName>
    </recommendedName>
</protein>
<dbReference type="GO" id="GO:0015677">
    <property type="term" value="P:copper ion import"/>
    <property type="evidence" value="ECO:0007669"/>
    <property type="project" value="TreeGrafter"/>
</dbReference>
<keyword evidence="4 10" id="KW-0812">Transmembrane</keyword>
<dbReference type="PANTHER" id="PTHR32361">
    <property type="entry name" value="FERRIC/CUPRIC REDUCTASE TRANSMEMBRANE COMPONENT"/>
    <property type="match status" value="1"/>
</dbReference>
<dbReference type="Gene3D" id="3.40.50.80">
    <property type="entry name" value="Nucleotide-binding domain of ferredoxin-NADP reductase (FNR) module"/>
    <property type="match status" value="1"/>
</dbReference>
<dbReference type="SUPFAM" id="SSF52343">
    <property type="entry name" value="Ferredoxin reductase-like, C-terminal NADP-linked domain"/>
    <property type="match status" value="1"/>
</dbReference>
<proteinExistence type="inferred from homology"/>
<evidence type="ECO:0000259" key="11">
    <source>
        <dbReference type="PROSITE" id="PS51384"/>
    </source>
</evidence>
<dbReference type="InterPro" id="IPR013121">
    <property type="entry name" value="Fe_red_NAD-bd_6"/>
</dbReference>
<dbReference type="GO" id="GO:0006879">
    <property type="term" value="P:intracellular iron ion homeostasis"/>
    <property type="evidence" value="ECO:0007669"/>
    <property type="project" value="TreeGrafter"/>
</dbReference>
<dbReference type="SFLD" id="SFLDS00052">
    <property type="entry name" value="Ferric_Reductase_Domain"/>
    <property type="match status" value="1"/>
</dbReference>
<keyword evidence="9 10" id="KW-0472">Membrane</keyword>
<feature type="transmembrane region" description="Helical" evidence="10">
    <location>
        <begin position="137"/>
        <end position="157"/>
    </location>
</feature>
<evidence type="ECO:0000256" key="5">
    <source>
        <dbReference type="ARBA" id="ARBA00022982"/>
    </source>
</evidence>
<feature type="transmembrane region" description="Helical" evidence="10">
    <location>
        <begin position="110"/>
        <end position="131"/>
    </location>
</feature>